<name>A0A4S2MA12_OPIFE</name>
<accession>A0A4S2MA12</accession>
<evidence type="ECO:0000313" key="3">
    <source>
        <dbReference type="Proteomes" id="UP000308267"/>
    </source>
</evidence>
<keyword evidence="3" id="KW-1185">Reference proteome</keyword>
<comment type="caution">
    <text evidence="2">The sequence shown here is derived from an EMBL/GenBank/DDBJ whole genome shotgun (WGS) entry which is preliminary data.</text>
</comment>
<feature type="compositionally biased region" description="Low complexity" evidence="1">
    <location>
        <begin position="309"/>
        <end position="324"/>
    </location>
</feature>
<sequence length="379" mass="43653">MALVGTRKKFPLGGDIHSMSLTEIKSNVTSINSMATSLKFENFMYQRQVVKLGLDSEVDQALALVTSGQHTIRIRRTSGTLEQTRYVRLNGEYKCMIAREYLDEMARDSAETNRICESIVSNYKITMEDLDLSMKYLKKQRHRLQQRVVPLLQHREKTMEAHHAFMHFYNIVLKDMDAVTEKLRITNKNLLKRLDSIRQFLKERARSNIMIQAVDFEEQRIRVVQASMRMLELKNLIAVRKAVAARLTLNLEKLKSTLSKELCASQKMNKRLFMTSVHNKHLSSAIEQYREVGLPYHLHLSAAAATTTSSSSTFFPSSSSVSKSGKTRGSQITSDPWVFLLVSQELGRENNEVRANERRHAKNAYEQHRRLWSSTKRGL</sequence>
<proteinExistence type="predicted"/>
<evidence type="ECO:0000256" key="1">
    <source>
        <dbReference type="SAM" id="MobiDB-lite"/>
    </source>
</evidence>
<organism evidence="2 3">
    <name type="scientific">Opisthorchis felineus</name>
    <dbReference type="NCBI Taxonomy" id="147828"/>
    <lineage>
        <taxon>Eukaryota</taxon>
        <taxon>Metazoa</taxon>
        <taxon>Spiralia</taxon>
        <taxon>Lophotrochozoa</taxon>
        <taxon>Platyhelminthes</taxon>
        <taxon>Trematoda</taxon>
        <taxon>Digenea</taxon>
        <taxon>Opisthorchiida</taxon>
        <taxon>Opisthorchiata</taxon>
        <taxon>Opisthorchiidae</taxon>
        <taxon>Opisthorchis</taxon>
    </lineage>
</organism>
<evidence type="ECO:0000313" key="2">
    <source>
        <dbReference type="EMBL" id="TGZ73342.1"/>
    </source>
</evidence>
<dbReference type="OrthoDB" id="6255077at2759"/>
<dbReference type="Proteomes" id="UP000308267">
    <property type="component" value="Unassembled WGS sequence"/>
</dbReference>
<evidence type="ECO:0008006" key="4">
    <source>
        <dbReference type="Google" id="ProtNLM"/>
    </source>
</evidence>
<feature type="region of interest" description="Disordered" evidence="1">
    <location>
        <begin position="309"/>
        <end position="331"/>
    </location>
</feature>
<dbReference type="AlphaFoldDB" id="A0A4S2MA12"/>
<gene>
    <name evidence="2" type="ORF">CRM22_001583</name>
</gene>
<protein>
    <recommendedName>
        <fullName evidence="4">DUF4201 domain-containing protein</fullName>
    </recommendedName>
</protein>
<dbReference type="EMBL" id="SJOL01002839">
    <property type="protein sequence ID" value="TGZ73342.1"/>
    <property type="molecule type" value="Genomic_DNA"/>
</dbReference>
<reference evidence="2 3" key="1">
    <citation type="journal article" date="2019" name="BMC Genomics">
        <title>New insights from Opisthorchis felineus genome: update on genomics of the epidemiologically important liver flukes.</title>
        <authorList>
            <person name="Ershov N.I."/>
            <person name="Mordvinov V.A."/>
            <person name="Prokhortchouk E.B."/>
            <person name="Pakharukova M.Y."/>
            <person name="Gunbin K.V."/>
            <person name="Ustyantsev K."/>
            <person name="Genaev M.A."/>
            <person name="Blinov A.G."/>
            <person name="Mazur A."/>
            <person name="Boulygina E."/>
            <person name="Tsygankova S."/>
            <person name="Khrameeva E."/>
            <person name="Chekanov N."/>
            <person name="Fan G."/>
            <person name="Xiao A."/>
            <person name="Zhang H."/>
            <person name="Xu X."/>
            <person name="Yang H."/>
            <person name="Solovyev V."/>
            <person name="Lee S.M."/>
            <person name="Liu X."/>
            <person name="Afonnikov D.A."/>
            <person name="Skryabin K.G."/>
        </authorList>
    </citation>
    <scope>NUCLEOTIDE SEQUENCE [LARGE SCALE GENOMIC DNA]</scope>
    <source>
        <strain evidence="2">AK-0245</strain>
        <tissue evidence="2">Whole organism</tissue>
    </source>
</reference>